<organism evidence="10 11">
    <name type="scientific">Companilactobacillus halodurans</name>
    <dbReference type="NCBI Taxonomy" id="2584183"/>
    <lineage>
        <taxon>Bacteria</taxon>
        <taxon>Bacillati</taxon>
        <taxon>Bacillota</taxon>
        <taxon>Bacilli</taxon>
        <taxon>Lactobacillales</taxon>
        <taxon>Lactobacillaceae</taxon>
        <taxon>Companilactobacillus</taxon>
    </lineage>
</organism>
<feature type="domain" description="Sigma-54 factor interaction" evidence="6">
    <location>
        <begin position="116"/>
        <end position="350"/>
    </location>
</feature>
<dbReference type="Gene3D" id="1.10.1790.10">
    <property type="entry name" value="PRD domain"/>
    <property type="match status" value="2"/>
</dbReference>
<dbReference type="Proteomes" id="UP000414364">
    <property type="component" value="Unassembled WGS sequence"/>
</dbReference>
<keyword evidence="2" id="KW-0808">Transferase</keyword>
<dbReference type="GO" id="GO:0009401">
    <property type="term" value="P:phosphoenolpyruvate-dependent sugar phosphotransferase system"/>
    <property type="evidence" value="ECO:0007669"/>
    <property type="project" value="InterPro"/>
</dbReference>
<dbReference type="EMBL" id="VDFO01000048">
    <property type="protein sequence ID" value="MQS98376.1"/>
    <property type="molecule type" value="Genomic_DNA"/>
</dbReference>
<dbReference type="SMART" id="SM00382">
    <property type="entry name" value="AAA"/>
    <property type="match status" value="1"/>
</dbReference>
<dbReference type="InterPro" id="IPR004701">
    <property type="entry name" value="PTS_EIIA_man-typ"/>
</dbReference>
<dbReference type="GO" id="GO:0016020">
    <property type="term" value="C:membrane"/>
    <property type="evidence" value="ECO:0007669"/>
    <property type="project" value="InterPro"/>
</dbReference>
<dbReference type="InterPro" id="IPR011608">
    <property type="entry name" value="PRD"/>
</dbReference>
<dbReference type="InterPro" id="IPR002078">
    <property type="entry name" value="Sigma_54_int"/>
</dbReference>
<comment type="caution">
    <text evidence="10">The sequence shown here is derived from an EMBL/GenBank/DDBJ whole genome shotgun (WGS) entry which is preliminary data.</text>
</comment>
<dbReference type="InterPro" id="IPR036634">
    <property type="entry name" value="PRD_sf"/>
</dbReference>
<gene>
    <name evidence="10" type="ORF">FHL05_10980</name>
    <name evidence="9" type="ORF">FHL06_11240</name>
</gene>
<dbReference type="PROSITE" id="PS51096">
    <property type="entry name" value="PTS_EIIA_TYPE_4"/>
    <property type="match status" value="1"/>
</dbReference>
<evidence type="ECO:0000313" key="12">
    <source>
        <dbReference type="Proteomes" id="UP000414364"/>
    </source>
</evidence>
<dbReference type="GO" id="GO:0006355">
    <property type="term" value="P:regulation of DNA-templated transcription"/>
    <property type="evidence" value="ECO:0007669"/>
    <property type="project" value="InterPro"/>
</dbReference>
<dbReference type="SUPFAM" id="SSF53062">
    <property type="entry name" value="PTS system fructose IIA component-like"/>
    <property type="match status" value="1"/>
</dbReference>
<keyword evidence="11" id="KW-1185">Reference proteome</keyword>
<dbReference type="Gene3D" id="3.40.50.510">
    <property type="entry name" value="Phosphotransferase system, mannose-type IIA component"/>
    <property type="match status" value="1"/>
</dbReference>
<dbReference type="Proteomes" id="UP000371423">
    <property type="component" value="Unassembled WGS sequence"/>
</dbReference>
<keyword evidence="4" id="KW-0067">ATP-binding</keyword>
<dbReference type="InterPro" id="IPR003593">
    <property type="entry name" value="AAA+_ATPase"/>
</dbReference>
<feature type="domain" description="PRD" evidence="8">
    <location>
        <begin position="827"/>
        <end position="923"/>
    </location>
</feature>
<dbReference type="SUPFAM" id="SSF52540">
    <property type="entry name" value="P-loop containing nucleoside triphosphate hydrolases"/>
    <property type="match status" value="1"/>
</dbReference>
<evidence type="ECO:0000256" key="2">
    <source>
        <dbReference type="ARBA" id="ARBA00022679"/>
    </source>
</evidence>
<reference evidence="11 12" key="1">
    <citation type="journal article" date="2019" name="Syst. Appl. Microbiol.">
        <title>Polyphasic characterization of two novel Lactobacillus spp. isolated from blown salami packages: Description of Lactobacillus halodurans sp. nov. and Lactobacillus salsicarnum sp. nov.</title>
        <authorList>
            <person name="Schuster J.A."/>
            <person name="Klingl A."/>
            <person name="Vogel R.F."/>
            <person name="Ehrmann M.A."/>
        </authorList>
    </citation>
    <scope>NUCLEOTIDE SEQUENCE [LARGE SCALE GENOMIC DNA]</scope>
    <source>
        <strain evidence="10 11">TMW 1.1920</strain>
        <strain evidence="9 12">TMW 1.2172</strain>
    </source>
</reference>
<dbReference type="Gene3D" id="1.10.10.10">
    <property type="entry name" value="Winged helix-like DNA-binding domain superfamily/Winged helix DNA-binding domain"/>
    <property type="match status" value="1"/>
</dbReference>
<protein>
    <recommendedName>
        <fullName evidence="1">DNA translocase FtsK</fullName>
    </recommendedName>
</protein>
<dbReference type="SUPFAM" id="SSF63520">
    <property type="entry name" value="PTS-regulatory domain, PRD"/>
    <property type="match status" value="2"/>
</dbReference>
<dbReference type="InterPro" id="IPR025943">
    <property type="entry name" value="Sigma_54_int_dom_ATP-bd_2"/>
</dbReference>
<dbReference type="InterPro" id="IPR036390">
    <property type="entry name" value="WH_DNA-bd_sf"/>
</dbReference>
<dbReference type="AlphaFoldDB" id="A0A5P0ZZ67"/>
<dbReference type="PANTHER" id="PTHR32071:SF90">
    <property type="entry name" value="TRANSCRIPTIONAL REGULATORY PROTEIN LEVR"/>
    <property type="match status" value="1"/>
</dbReference>
<evidence type="ECO:0000313" key="10">
    <source>
        <dbReference type="EMBL" id="MQS98376.1"/>
    </source>
</evidence>
<evidence type="ECO:0000313" key="9">
    <source>
        <dbReference type="EMBL" id="MQS76915.1"/>
    </source>
</evidence>
<dbReference type="InterPro" id="IPR027417">
    <property type="entry name" value="P-loop_NTPase"/>
</dbReference>
<proteinExistence type="predicted"/>
<keyword evidence="5" id="KW-0238">DNA-binding</keyword>
<accession>A0A5P0ZZ67</accession>
<sequence length="923" mass="104867">MRRIETIASEISNLFNNLTKETLIENGGISASTLADKLGLSRSNVSADLNKLFRQGELVKVKSYPVCYIPVDSIKKLFNVSQLPTQEFSNIEELKDLSENKPQEKIKETHDPFEEIIGYDGSLKKPISQAKAAVFYPPHGLHMLLLGPTGSGKTYFANKIYQYAVYEHLLSADAPFKSFNCADYYQNPQLLLSQLFGYCKGVFTGADEDHKGLVEEADGGILLLDEVHRLTPEGQEMLFYLIDNGMFSRLGDNGTKRKANVLIICATTENPSSTMLDTFLRRIPMTIQIPSLKDRGMKEKVELIKYLMLQESKRVKKSFRVDMDVINALIHSVNYGNVGQLKSQIQLTCAQAFLNNLYNKTEIRIAIKDLPEEIRDDWLSSSQNIQRSKEISKYVDIVTVISPGVSQSDELDEYDDSNIYNLIEEKYNYLKKKGMKSDQIYKYVLNDLHLHVNKFISKNSVNYHLLKFIDPKVYDLTVQLKKIGEKELKVKFDRRFLYYVGMHIDSYYKRDKQESNVENINIEDVKNNFSSEYHVAQIFAEQINKKLNIDLPEMEIIYLTMLINSIEKFDDKKTVSVLVAAHGNSTATSMVAVSKELLGTAPIYSLDMPLNISPEELFDSLVEKIKTIDNGKGVLMLVDMGSLNMMENKLMKKTGIKLKTIPNVTTSIVLDTVRKINYMNLDLNGIYESVSKDFSDSYKLATSGKTKVILSICTTGEGTAKKIEQFLNDIIIHYSDDNVKVIRASALHLKDSVAKVDKNYQIIASVGTKDPKLNVPFVSLEELVSGHGEDELKRVLGVKVNSKRTNSNKMVISDICLDTLNKYLLYLNPTRIIKMLMDWIKELQIQMGKNFNNSTIVKLVVHTAFSFERCVSKNPIHYDDEVSKEVASFLPLLNQTINPMENKLDLHLDKDEKLFICEILNSV</sequence>
<dbReference type="Pfam" id="PF03610">
    <property type="entry name" value="EIIA-man"/>
    <property type="match status" value="1"/>
</dbReference>
<evidence type="ECO:0000313" key="11">
    <source>
        <dbReference type="Proteomes" id="UP000371423"/>
    </source>
</evidence>
<feature type="domain" description="PRD" evidence="8">
    <location>
        <begin position="468"/>
        <end position="573"/>
    </location>
</feature>
<evidence type="ECO:0000256" key="4">
    <source>
        <dbReference type="ARBA" id="ARBA00022840"/>
    </source>
</evidence>
<dbReference type="Pfam" id="PF00158">
    <property type="entry name" value="Sigma54_activat"/>
    <property type="match status" value="1"/>
</dbReference>
<feature type="domain" description="PTS EIIA type-4" evidence="7">
    <location>
        <begin position="574"/>
        <end position="708"/>
    </location>
</feature>
<evidence type="ECO:0000259" key="8">
    <source>
        <dbReference type="PROSITE" id="PS51372"/>
    </source>
</evidence>
<dbReference type="OrthoDB" id="9771372at2"/>
<dbReference type="SUPFAM" id="SSF46785">
    <property type="entry name" value="Winged helix' DNA-binding domain"/>
    <property type="match status" value="1"/>
</dbReference>
<evidence type="ECO:0000259" key="7">
    <source>
        <dbReference type="PROSITE" id="PS51096"/>
    </source>
</evidence>
<evidence type="ECO:0000256" key="1">
    <source>
        <dbReference type="ARBA" id="ARBA00020887"/>
    </source>
</evidence>
<dbReference type="PROSITE" id="PS00676">
    <property type="entry name" value="SIGMA54_INTERACT_2"/>
    <property type="match status" value="1"/>
</dbReference>
<evidence type="ECO:0000259" key="6">
    <source>
        <dbReference type="PROSITE" id="PS50045"/>
    </source>
</evidence>
<dbReference type="Pfam" id="PF00874">
    <property type="entry name" value="PRD"/>
    <property type="match status" value="2"/>
</dbReference>
<evidence type="ECO:0000256" key="5">
    <source>
        <dbReference type="ARBA" id="ARBA00023125"/>
    </source>
</evidence>
<dbReference type="GO" id="GO:0003677">
    <property type="term" value="F:DNA binding"/>
    <property type="evidence" value="ECO:0007669"/>
    <property type="project" value="UniProtKB-KW"/>
</dbReference>
<dbReference type="GO" id="GO:0016740">
    <property type="term" value="F:transferase activity"/>
    <property type="evidence" value="ECO:0007669"/>
    <property type="project" value="UniProtKB-KW"/>
</dbReference>
<dbReference type="PROSITE" id="PS51372">
    <property type="entry name" value="PRD_2"/>
    <property type="match status" value="2"/>
</dbReference>
<dbReference type="EMBL" id="VDFP01000031">
    <property type="protein sequence ID" value="MQS76915.1"/>
    <property type="molecule type" value="Genomic_DNA"/>
</dbReference>
<dbReference type="InterPro" id="IPR036388">
    <property type="entry name" value="WH-like_DNA-bd_sf"/>
</dbReference>
<dbReference type="CDD" id="cd00009">
    <property type="entry name" value="AAA"/>
    <property type="match status" value="1"/>
</dbReference>
<dbReference type="GO" id="GO:0005524">
    <property type="term" value="F:ATP binding"/>
    <property type="evidence" value="ECO:0007669"/>
    <property type="project" value="UniProtKB-KW"/>
</dbReference>
<dbReference type="PANTHER" id="PTHR32071">
    <property type="entry name" value="TRANSCRIPTIONAL REGULATORY PROTEIN"/>
    <property type="match status" value="1"/>
</dbReference>
<keyword evidence="3" id="KW-0547">Nucleotide-binding</keyword>
<dbReference type="Gene3D" id="3.40.50.300">
    <property type="entry name" value="P-loop containing nucleotide triphosphate hydrolases"/>
    <property type="match status" value="1"/>
</dbReference>
<dbReference type="PROSITE" id="PS50045">
    <property type="entry name" value="SIGMA54_INTERACT_4"/>
    <property type="match status" value="1"/>
</dbReference>
<dbReference type="InterPro" id="IPR036662">
    <property type="entry name" value="PTS_EIIA_man-typ_sf"/>
</dbReference>
<name>A0A5P0ZZ67_9LACO</name>
<dbReference type="RefSeq" id="WP_153386635.1">
    <property type="nucleotide sequence ID" value="NZ_VDFO01000048.1"/>
</dbReference>
<evidence type="ECO:0000256" key="3">
    <source>
        <dbReference type="ARBA" id="ARBA00022741"/>
    </source>
</evidence>